<keyword evidence="1" id="KW-0175">Coiled coil</keyword>
<evidence type="ECO:0000256" key="1">
    <source>
        <dbReference type="SAM" id="Coils"/>
    </source>
</evidence>
<dbReference type="RefSeq" id="XP_060327365.1">
    <property type="nucleotide sequence ID" value="XM_060468591.1"/>
</dbReference>
<proteinExistence type="predicted"/>
<sequence length="481" mass="54010">MTASVHSAHLTYQQRGWTNCSNQIIHLFHLESVIGDGHAFLSRIMERITQTRAALEELLDEERRVERLIQSCKTVISPIRNIPEDIVREIFVACLDIDKPERKDSLDRNSPPLALSRVCRDWRSIALSTSQLWSFLSLDFDRYRNEVACLYLLQMYILRSGMHDITLSLRSTEGLSAKNPLIPILFSSAPRWIDLHIAIPYLALHAFSPVRGSLYCLTRLRVEFMNEPPMPLAAHSKPIFNAFEYAPLLCSMSINTVCSAVEQLSLPWPQLTQFTGNDWTSTYIDILQLAPDMGSMSLQCDDDRDFDIVLPSLPFRHHGLRRLHVHEEVESPSSDILSEGGIVHVLSHIEFPALQTLSMAYQHPDIRIPSSLHLGNLSSLSIDASFIIPTGAQANLLSLLRTTPSLTHLSMSMSMAPEEDAILLGLNFRINPDVVPGLKSLAFRFINRYPGLSSVFVDMVESRRPGLESSFIGAACHAATT</sequence>
<reference evidence="2" key="1">
    <citation type="submission" date="2023-06" db="EMBL/GenBank/DDBJ databases">
        <authorList>
            <consortium name="Lawrence Berkeley National Laboratory"/>
            <person name="Ahrendt S."/>
            <person name="Sahu N."/>
            <person name="Indic B."/>
            <person name="Wong-Bajracharya J."/>
            <person name="Merenyi Z."/>
            <person name="Ke H.-M."/>
            <person name="Monk M."/>
            <person name="Kocsube S."/>
            <person name="Drula E."/>
            <person name="Lipzen A."/>
            <person name="Balint B."/>
            <person name="Henrissat B."/>
            <person name="Andreopoulos B."/>
            <person name="Martin F.M."/>
            <person name="Harder C.B."/>
            <person name="Rigling D."/>
            <person name="Ford K.L."/>
            <person name="Foster G.D."/>
            <person name="Pangilinan J."/>
            <person name="Papanicolaou A."/>
            <person name="Barry K."/>
            <person name="LaButti K."/>
            <person name="Viragh M."/>
            <person name="Koriabine M."/>
            <person name="Yan M."/>
            <person name="Riley R."/>
            <person name="Champramary S."/>
            <person name="Plett K.L."/>
            <person name="Tsai I.J."/>
            <person name="Slot J."/>
            <person name="Sipos G."/>
            <person name="Plett J."/>
            <person name="Nagy L.G."/>
            <person name="Grigoriev I.V."/>
        </authorList>
    </citation>
    <scope>NUCLEOTIDE SEQUENCE</scope>
    <source>
        <strain evidence="2">CCBAS 213</strain>
    </source>
</reference>
<dbReference type="AlphaFoldDB" id="A0AA39JXA0"/>
<evidence type="ECO:0008006" key="4">
    <source>
        <dbReference type="Google" id="ProtNLM"/>
    </source>
</evidence>
<feature type="coiled-coil region" evidence="1">
    <location>
        <begin position="41"/>
        <end position="68"/>
    </location>
</feature>
<dbReference type="Proteomes" id="UP001175211">
    <property type="component" value="Unassembled WGS sequence"/>
</dbReference>
<comment type="caution">
    <text evidence="2">The sequence shown here is derived from an EMBL/GenBank/DDBJ whole genome shotgun (WGS) entry which is preliminary data.</text>
</comment>
<evidence type="ECO:0000313" key="2">
    <source>
        <dbReference type="EMBL" id="KAK0450494.1"/>
    </source>
</evidence>
<dbReference type="EMBL" id="JAUEPS010000035">
    <property type="protein sequence ID" value="KAK0450494.1"/>
    <property type="molecule type" value="Genomic_DNA"/>
</dbReference>
<protein>
    <recommendedName>
        <fullName evidence="4">F-box domain-containing protein</fullName>
    </recommendedName>
</protein>
<evidence type="ECO:0000313" key="3">
    <source>
        <dbReference type="Proteomes" id="UP001175211"/>
    </source>
</evidence>
<organism evidence="2 3">
    <name type="scientific">Armillaria tabescens</name>
    <name type="common">Ringless honey mushroom</name>
    <name type="synonym">Agaricus tabescens</name>
    <dbReference type="NCBI Taxonomy" id="1929756"/>
    <lineage>
        <taxon>Eukaryota</taxon>
        <taxon>Fungi</taxon>
        <taxon>Dikarya</taxon>
        <taxon>Basidiomycota</taxon>
        <taxon>Agaricomycotina</taxon>
        <taxon>Agaricomycetes</taxon>
        <taxon>Agaricomycetidae</taxon>
        <taxon>Agaricales</taxon>
        <taxon>Marasmiineae</taxon>
        <taxon>Physalacriaceae</taxon>
        <taxon>Desarmillaria</taxon>
    </lineage>
</organism>
<dbReference type="GeneID" id="85352139"/>
<accession>A0AA39JXA0</accession>
<name>A0AA39JXA0_ARMTA</name>
<gene>
    <name evidence="2" type="ORF">EV420DRAFT_1312215</name>
</gene>
<keyword evidence="3" id="KW-1185">Reference proteome</keyword>